<evidence type="ECO:0000256" key="1">
    <source>
        <dbReference type="ARBA" id="ARBA00010556"/>
    </source>
</evidence>
<evidence type="ECO:0000259" key="2">
    <source>
        <dbReference type="SMART" id="SM01360"/>
    </source>
</evidence>
<dbReference type="Gene3D" id="1.50.10.20">
    <property type="match status" value="1"/>
</dbReference>
<dbReference type="Proteomes" id="UP001207742">
    <property type="component" value="Unassembled WGS sequence"/>
</dbReference>
<dbReference type="EMBL" id="JAPDNS010000002">
    <property type="protein sequence ID" value="MCW3488378.1"/>
    <property type="molecule type" value="Genomic_DNA"/>
</dbReference>
<evidence type="ECO:0000313" key="4">
    <source>
        <dbReference type="Proteomes" id="UP001207742"/>
    </source>
</evidence>
<organism evidence="3 4">
    <name type="scientific">Chitinophaga nivalis</name>
    <dbReference type="NCBI Taxonomy" id="2991709"/>
    <lineage>
        <taxon>Bacteria</taxon>
        <taxon>Pseudomonadati</taxon>
        <taxon>Bacteroidota</taxon>
        <taxon>Chitinophagia</taxon>
        <taxon>Chitinophagales</taxon>
        <taxon>Chitinophagaceae</taxon>
        <taxon>Chitinophaga</taxon>
    </lineage>
</organism>
<reference evidence="3 4" key="1">
    <citation type="submission" date="2022-10" db="EMBL/GenBank/DDBJ databases">
        <title>Chitinophaga nivalis PC15 sp. nov., isolated from Pyeongchang county, South Korea.</title>
        <authorList>
            <person name="Trinh H.N."/>
        </authorList>
    </citation>
    <scope>NUCLEOTIDE SEQUENCE [LARGE SCALE GENOMIC DNA]</scope>
    <source>
        <strain evidence="3 4">PC14</strain>
    </source>
</reference>
<dbReference type="PANTHER" id="PTHR40094:SF1">
    <property type="entry name" value="UBIQUITIN DOMAIN-CONTAINING PROTEIN"/>
    <property type="match status" value="1"/>
</dbReference>
<comment type="similarity">
    <text evidence="1">Belongs to the protease inhibitor I39 (alpha-2-macroglobulin) family. Bacterial alpha-2-macroglobulin subfamily.</text>
</comment>
<proteinExistence type="inferred from homology"/>
<dbReference type="SUPFAM" id="SSF48239">
    <property type="entry name" value="Terpenoid cyclases/Protein prenyltransferases"/>
    <property type="match status" value="1"/>
</dbReference>
<dbReference type="InterPro" id="IPR051802">
    <property type="entry name" value="YfhM-like"/>
</dbReference>
<gene>
    <name evidence="3" type="ORF">OL497_31080</name>
</gene>
<accession>A0ABT3IWP1</accession>
<dbReference type="Pfam" id="PF01835">
    <property type="entry name" value="MG2"/>
    <property type="match status" value="1"/>
</dbReference>
<keyword evidence="4" id="KW-1185">Reference proteome</keyword>
<comment type="caution">
    <text evidence="3">The sequence shown here is derived from an EMBL/GenBank/DDBJ whole genome shotgun (WGS) entry which is preliminary data.</text>
</comment>
<dbReference type="SMART" id="SM01360">
    <property type="entry name" value="A2M"/>
    <property type="match status" value="1"/>
</dbReference>
<feature type="domain" description="Alpha-2-macroglobulin" evidence="2">
    <location>
        <begin position="1237"/>
        <end position="1327"/>
    </location>
</feature>
<name>A0ABT3IWP1_9BACT</name>
<evidence type="ECO:0000313" key="3">
    <source>
        <dbReference type="EMBL" id="MCW3488378.1"/>
    </source>
</evidence>
<dbReference type="Pfam" id="PF00207">
    <property type="entry name" value="A2M"/>
    <property type="match status" value="1"/>
</dbReference>
<dbReference type="RefSeq" id="WP_264735180.1">
    <property type="nucleotide sequence ID" value="NZ_JAPDNR010000001.1"/>
</dbReference>
<dbReference type="PANTHER" id="PTHR40094">
    <property type="entry name" value="ALPHA-2-MACROGLOBULIN HOMOLOG"/>
    <property type="match status" value="1"/>
</dbReference>
<dbReference type="Gene3D" id="2.60.40.1930">
    <property type="match status" value="1"/>
</dbReference>
<dbReference type="Pfam" id="PF17973">
    <property type="entry name" value="bMG10"/>
    <property type="match status" value="1"/>
</dbReference>
<dbReference type="InterPro" id="IPR041246">
    <property type="entry name" value="Bact_MG10"/>
</dbReference>
<dbReference type="InterPro" id="IPR001599">
    <property type="entry name" value="Macroglobln_a2"/>
</dbReference>
<sequence>MRLFIGLFIVLIISSNKIMAQFNYDNSWKKVNALEEKGLPKSALEVANDIYEHAVKDKSAVQQIKALVFQLKYNAAINDSSTLQNLARINQQITTATGAQKAILQSIKAEMLVSYLRHNRYKLYNRTAVAEDDNRDISTWGIDRLNREITATYQASLADRDILQKTAISAFDSIIVKGNTRTIRPTLYDLLAHRALDYYKSGEERISKPANQFELEDPAAFAPAAVFAAHRFTTEDETSLQYRALLILQELIRLHAQQPAALLDVDQERIQYMNQVAVNSDKDELYIKALEQMATTYAALPEVTGILYLQASHYYEKGTSQKEDGAAIKQAKAICEKAIRLAPKTAGGVDCAQILQQIKMPYLELKTEHVNVPALPFRTLVQYKNIHKIYLRLVKVNEPFLQSLRAAQRNYREPNGYWKLVVAQPAVKSWEQTLPDPEDYINHKAEIKIDALPAGQYMLLSSVSPDFKIQNNPMALQLTWVSNISYIENNDRCYALDRTTGKPLAGLKLDILKNTGSYDNEKWVLLQSAVTAKDGSVNIQGQKDTYNFRLHWKGKEDELYLNDYRYYTVNNNEKAPETPKTFLFADRSIYRPGQTIYFKGIVIKKHEGDVLSDALSGFKTTLSLLDANNEKVDSLRLTTNEFGAYSGKFTLPEGLMNGSFRLEDAAGGAYLAFQVEEYKRPKFYVEFDTVKHLFRLGDTVTTTGKALAYAGNNIDGAQVKYRIERRVRFPYPWLCWKIGYPVGSSREIAHGTATTDATGSFTVKFPALADKAVDPATKPVFSYVVYADVTDLNGETRSAEQWVSVGYQSLEIAVVAPERLEAQQLQQVKIFTRNLNGGFEKTTFQVQIKPLEPNKRLLRPRYWEQPDQFVMSEADYVKAFPVDIYKDENKKESWARKAAVIQQSITSDASGKITLPAQALAPGFYELEATAKDKNGELVIQKATFEVLDTKTKELSAPDYLWSYQQEGKVEPGGTGNIWLGTAAKEVYLIETRKHLDEKEVYTTFTLPALKKLEYAVTEKDRGGIQLSYVFVKDNRVFTVNESVQIPWDNKSLAIKLGTHRNQLLPGEKEKWTLQIAGLKGDKVAAEMLASMYDASLDAFVPHQWTVPDIYPVTQAARPLAGTENFSMVTSQFRYEQDATSAVPVEYRSYDVLNLFGWQMDGDGRNKMLRIRGAAGGAPVAAHAEMRLAKESAVQAADVVTTGYVPPAAAPLQEEEKAPAKQPENAPMTVRKNFQETAFFFPDLRTDAAGNVTFEFTMPEALTKWNFQSIAHTKDLSFGYTGTSIVTQKKLMVQPNAPRFVREGDKMDFTAKVSNLADTLLIGQARLELLDAATMQPVDGWFQNVFPVQHFTVKAGQSTAVTFPIQIPHGFGSALIFRVVAQAGNFSDGEENALPVLTNAMLVTESLPLPVRGDGTKTFKFDKLINSGSSQTLRQHALTVEYTSNPAWYAVQALPYLMEYPYDCAEQVFNRYYANALATHITAATPGIKAVFEKWKTADTAALLSNLQKNEELKAVLLQQTPWVLEAKNEAQQKKNIALLFDLQRMERERKTALDQLAAKQLPNGAFPWFTGMWEDRFITQYILAGIGHLQHLAKTDDAVALTIANKAIDYLDRKLDKDYYDLIKNKADLKKQQISEIQIHYLYARSFFNHPVPAAMKKSFDYFNGQQQQYWLKQSRYAQGMIALTRHKSGDEVTPKAILKSLKENAMNSPEMGMYWKDIAGGYGWHQAPIETQALMVEAFEVAGKDAAAVADLKTWLLKNKQTNNWHTTKATADACYALLLQGSNWIATNPQVTLQLGSEVIKPAATEAGTGYFKERIDAKSVKTDMGNISVTVTDSKGQPTWGAVYWQYFEQLDKITAAKTPLVLEKELFKEENSNKGPVLTKVTTENELKVGDKVKVRIILRADRSMEYIHLKDMRAACFEPVNVLSSAKWQGGLSYYESTKDASTDFFFSYLPKGTHVFEYTLFVTHEGKFSNGISTAQCMYAPEFSAHSEGLNVKVVK</sequence>
<dbReference type="InterPro" id="IPR008930">
    <property type="entry name" value="Terpenoid_cyclase/PrenylTrfase"/>
</dbReference>
<dbReference type="InterPro" id="IPR002890">
    <property type="entry name" value="MG2"/>
</dbReference>
<protein>
    <submittedName>
        <fullName evidence="3">MG2 domain-containing protein</fullName>
    </submittedName>
</protein>